<organism evidence="2 3">
    <name type="scientific">Ajellomyces capsulatus</name>
    <name type="common">Darling's disease fungus</name>
    <name type="synonym">Histoplasma capsulatum</name>
    <dbReference type="NCBI Taxonomy" id="5037"/>
    <lineage>
        <taxon>Eukaryota</taxon>
        <taxon>Fungi</taxon>
        <taxon>Dikarya</taxon>
        <taxon>Ascomycota</taxon>
        <taxon>Pezizomycotina</taxon>
        <taxon>Eurotiomycetes</taxon>
        <taxon>Eurotiomycetidae</taxon>
        <taxon>Onygenales</taxon>
        <taxon>Ajellomycetaceae</taxon>
        <taxon>Histoplasma</taxon>
    </lineage>
</organism>
<name>A0A8H7YN82_AJECA</name>
<feature type="compositionally biased region" description="Basic and acidic residues" evidence="1">
    <location>
        <begin position="15"/>
        <end position="26"/>
    </location>
</feature>
<sequence length="26" mass="2709">MFGPTVGATSTDNGQHADTDKENIDS</sequence>
<dbReference type="EMBL" id="JAEVHI010000003">
    <property type="protein sequence ID" value="KAG5295464.1"/>
    <property type="molecule type" value="Genomic_DNA"/>
</dbReference>
<dbReference type="VEuPathDB" id="FungiDB:I7I52_05740"/>
<comment type="caution">
    <text evidence="2">The sequence shown here is derived from an EMBL/GenBank/DDBJ whole genome shotgun (WGS) entry which is preliminary data.</text>
</comment>
<dbReference type="Proteomes" id="UP000670092">
    <property type="component" value="Unassembled WGS sequence"/>
</dbReference>
<evidence type="ECO:0000313" key="2">
    <source>
        <dbReference type="EMBL" id="KAG5295464.1"/>
    </source>
</evidence>
<evidence type="ECO:0000313" key="3">
    <source>
        <dbReference type="Proteomes" id="UP000670092"/>
    </source>
</evidence>
<feature type="region of interest" description="Disordered" evidence="1">
    <location>
        <begin position="1"/>
        <end position="26"/>
    </location>
</feature>
<dbReference type="AlphaFoldDB" id="A0A8H7YN82"/>
<proteinExistence type="predicted"/>
<protein>
    <submittedName>
        <fullName evidence="2">Uncharacterized protein</fullName>
    </submittedName>
</protein>
<gene>
    <name evidence="2" type="ORF">I7I52_05740</name>
</gene>
<evidence type="ECO:0000256" key="1">
    <source>
        <dbReference type="SAM" id="MobiDB-lite"/>
    </source>
</evidence>
<accession>A0A8H7YN82</accession>
<reference evidence="2 3" key="1">
    <citation type="submission" date="2021-01" db="EMBL/GenBank/DDBJ databases">
        <title>Chromosome-level genome assembly of a human fungal pathogen reveals clustering of transcriptionally co-regulated genes.</title>
        <authorList>
            <person name="Voorhies M."/>
            <person name="Cohen S."/>
            <person name="Shea T.P."/>
            <person name="Petrus S."/>
            <person name="Munoz J.F."/>
            <person name="Poplawski S."/>
            <person name="Goldman W.E."/>
            <person name="Michael T."/>
            <person name="Cuomo C.A."/>
            <person name="Sil A."/>
            <person name="Beyhan S."/>
        </authorList>
    </citation>
    <scope>NUCLEOTIDE SEQUENCE [LARGE SCALE GENOMIC DNA]</scope>
    <source>
        <strain evidence="2 3">G184AR</strain>
    </source>
</reference>